<dbReference type="EC" id="3.2.1.23" evidence="3 8"/>
<reference evidence="12" key="1">
    <citation type="journal article" date="2019" name="Int. J. Syst. Evol. Microbiol.">
        <title>The Global Catalogue of Microorganisms (GCM) 10K type strain sequencing project: providing services to taxonomists for standard genome sequencing and annotation.</title>
        <authorList>
            <consortium name="The Broad Institute Genomics Platform"/>
            <consortium name="The Broad Institute Genome Sequencing Center for Infectious Disease"/>
            <person name="Wu L."/>
            <person name="Ma J."/>
        </authorList>
    </citation>
    <scope>NUCLEOTIDE SEQUENCE [LARGE SCALE GENOMIC DNA]</scope>
    <source>
        <strain evidence="12">CGMCC 1.8860</strain>
    </source>
</reference>
<dbReference type="CDD" id="cd03143">
    <property type="entry name" value="A4_beta-galactosidase_middle_domain"/>
    <property type="match status" value="1"/>
</dbReference>
<comment type="similarity">
    <text evidence="2 8">Belongs to the glycosyl hydrolase 42 family.</text>
</comment>
<dbReference type="InterPro" id="IPR013529">
    <property type="entry name" value="Glyco_hydro_42_N"/>
</dbReference>
<feature type="domain" description="Glycoside hydrolase family 42 N-terminal" evidence="9">
    <location>
        <begin position="6"/>
        <end position="376"/>
    </location>
</feature>
<dbReference type="PANTHER" id="PTHR36447:SF2">
    <property type="entry name" value="BETA-GALACTOSIDASE YESZ"/>
    <property type="match status" value="1"/>
</dbReference>
<dbReference type="InterPro" id="IPR003476">
    <property type="entry name" value="Glyco_hydro_42"/>
</dbReference>
<dbReference type="InterPro" id="IPR013738">
    <property type="entry name" value="Beta_galactosidase_Trimer"/>
</dbReference>
<evidence type="ECO:0000256" key="1">
    <source>
        <dbReference type="ARBA" id="ARBA00001412"/>
    </source>
</evidence>
<dbReference type="EMBL" id="BMLY01000001">
    <property type="protein sequence ID" value="GGP25319.1"/>
    <property type="molecule type" value="Genomic_DNA"/>
</dbReference>
<evidence type="ECO:0000256" key="8">
    <source>
        <dbReference type="PIRNR" id="PIRNR001084"/>
    </source>
</evidence>
<dbReference type="InterPro" id="IPR013780">
    <property type="entry name" value="Glyco_hydro_b"/>
</dbReference>
<dbReference type="Pfam" id="PF02449">
    <property type="entry name" value="Glyco_hydro_42"/>
    <property type="match status" value="1"/>
</dbReference>
<protein>
    <recommendedName>
        <fullName evidence="3 8">Beta-galactosidase</fullName>
        <shortName evidence="8">Beta-gal</shortName>
        <ecNumber evidence="3 8">3.2.1.23</ecNumber>
    </recommendedName>
</protein>
<keyword evidence="12" id="KW-1185">Reference proteome</keyword>
<evidence type="ECO:0000256" key="6">
    <source>
        <dbReference type="ARBA" id="ARBA00022833"/>
    </source>
</evidence>
<dbReference type="PANTHER" id="PTHR36447">
    <property type="entry name" value="BETA-GALACTOSIDASE GANA"/>
    <property type="match status" value="1"/>
</dbReference>
<comment type="caution">
    <text evidence="11">The sequence shown here is derived from an EMBL/GenBank/DDBJ whole genome shotgun (WGS) entry which is preliminary data.</text>
</comment>
<evidence type="ECO:0000256" key="7">
    <source>
        <dbReference type="ARBA" id="ARBA00023295"/>
    </source>
</evidence>
<comment type="catalytic activity">
    <reaction evidence="1 8">
        <text>Hydrolysis of terminal non-reducing beta-D-galactose residues in beta-D-galactosides.</text>
        <dbReference type="EC" id="3.2.1.23"/>
    </reaction>
</comment>
<keyword evidence="4" id="KW-0479">Metal-binding</keyword>
<evidence type="ECO:0000256" key="5">
    <source>
        <dbReference type="ARBA" id="ARBA00022801"/>
    </source>
</evidence>
<dbReference type="PIRSF" id="PIRSF001084">
    <property type="entry name" value="B-galactosidase"/>
    <property type="match status" value="1"/>
</dbReference>
<keyword evidence="6" id="KW-0862">Zinc</keyword>
<sequence>MKVGVDYYPEHWDRAVWQQDAKDMKAAGIKVVRLAEFAWSRLEPREEVYDFQWLDDAIAVLASEGLEIVLGTPTATPPHWLADGYPDVLPIDSKKQPMYKGVRWHRCYNSPSLRRYTRVIVEKLARHYAGNPAVIGWQTDNEMVANDCHCDACTAGFRQWLERKYSTLDNLNKEWGTVVWSGEYTAWSQVTTPLGGSPHQNPSFLLDFQRFSSDSVADFNKFQADILRTHCPDHFVTHNIWGYPVVTDNYDLFESMDFAAVDYYPATDQNNDAKARNYLGALTLDLTRGIKQKNFWVMEQLSGTPGCWFPMSRTPFPGMIRAHAWQTVSRGADVVVHFRWRTARIGAEQFWHGLLDHHGVPGRRFEEFKRFASELNMLSGLLDGTVVQNQVAMLYSHEQNNALRIQPQVDGFDYLANFKKLHQSFVRQGVGTDVLNWTSKVSDYKLVIAPSLYLEDPLVVQKLADYVEAGGTLVLTTRTGVKNMNNVCLPTRLPGALREIAGVIVDEYDPVGHDAQRIAMFDANTGCMQWCDLLEPSTAKPIAHYDSEYFKGRPAITCNPAGKGRVYYIGTVLDDAGYDALFGHIVRETGIPAFAGLPSGVEVSIRQSGDKRYMFVLNLTKRTHTVHLENHQRWRNAFTGGMASPDILLEQGGVEILMSAGA</sequence>
<keyword evidence="7 8" id="KW-0326">Glycosidase</keyword>
<dbReference type="RefSeq" id="WP_188690050.1">
    <property type="nucleotide sequence ID" value="NZ_BMLY01000001.1"/>
</dbReference>
<name>A0ABQ2PK02_9NEIS</name>
<accession>A0ABQ2PK02</accession>
<evidence type="ECO:0000259" key="10">
    <source>
        <dbReference type="Pfam" id="PF08532"/>
    </source>
</evidence>
<organism evidence="11 12">
    <name type="scientific">Silvimonas amylolytica</name>
    <dbReference type="NCBI Taxonomy" id="449663"/>
    <lineage>
        <taxon>Bacteria</taxon>
        <taxon>Pseudomonadati</taxon>
        <taxon>Pseudomonadota</taxon>
        <taxon>Betaproteobacteria</taxon>
        <taxon>Neisseriales</taxon>
        <taxon>Chitinibacteraceae</taxon>
        <taxon>Silvimonas</taxon>
    </lineage>
</organism>
<evidence type="ECO:0000256" key="3">
    <source>
        <dbReference type="ARBA" id="ARBA00012756"/>
    </source>
</evidence>
<dbReference type="Gene3D" id="2.60.40.1180">
    <property type="entry name" value="Golgi alpha-mannosidase II"/>
    <property type="match status" value="1"/>
</dbReference>
<dbReference type="SUPFAM" id="SSF51445">
    <property type="entry name" value="(Trans)glycosidases"/>
    <property type="match status" value="1"/>
</dbReference>
<proteinExistence type="inferred from homology"/>
<evidence type="ECO:0000259" key="9">
    <source>
        <dbReference type="Pfam" id="PF02449"/>
    </source>
</evidence>
<feature type="domain" description="Beta-galactosidase trimerisation" evidence="10">
    <location>
        <begin position="389"/>
        <end position="591"/>
    </location>
</feature>
<evidence type="ECO:0000256" key="4">
    <source>
        <dbReference type="ARBA" id="ARBA00022723"/>
    </source>
</evidence>
<dbReference type="InterPro" id="IPR017853">
    <property type="entry name" value="GH"/>
</dbReference>
<dbReference type="Gene3D" id="3.20.20.80">
    <property type="entry name" value="Glycosidases"/>
    <property type="match status" value="1"/>
</dbReference>
<evidence type="ECO:0000313" key="12">
    <source>
        <dbReference type="Proteomes" id="UP000621859"/>
    </source>
</evidence>
<dbReference type="Pfam" id="PF08532">
    <property type="entry name" value="Glyco_hydro_42M"/>
    <property type="match status" value="1"/>
</dbReference>
<keyword evidence="5 8" id="KW-0378">Hydrolase</keyword>
<evidence type="ECO:0000313" key="11">
    <source>
        <dbReference type="EMBL" id="GGP25319.1"/>
    </source>
</evidence>
<evidence type="ECO:0000256" key="2">
    <source>
        <dbReference type="ARBA" id="ARBA00005940"/>
    </source>
</evidence>
<dbReference type="SUPFAM" id="SSF52317">
    <property type="entry name" value="Class I glutamine amidotransferase-like"/>
    <property type="match status" value="1"/>
</dbReference>
<dbReference type="InterPro" id="IPR029062">
    <property type="entry name" value="Class_I_gatase-like"/>
</dbReference>
<gene>
    <name evidence="11" type="ORF">GCM10010971_11380</name>
</gene>
<dbReference type="Gene3D" id="3.40.50.880">
    <property type="match status" value="1"/>
</dbReference>
<dbReference type="Proteomes" id="UP000621859">
    <property type="component" value="Unassembled WGS sequence"/>
</dbReference>